<evidence type="ECO:0000313" key="2">
    <source>
        <dbReference type="Proteomes" id="UP000011841"/>
    </source>
</evidence>
<dbReference type="STRING" id="1245469.S58_67340"/>
<dbReference type="EMBL" id="AP012603">
    <property type="protein sequence ID" value="BAM92701.1"/>
    <property type="molecule type" value="Genomic_DNA"/>
</dbReference>
<dbReference type="AlphaFoldDB" id="M4ZGP5"/>
<dbReference type="PATRIC" id="fig|1245469.3.peg.6883"/>
<dbReference type="OrthoDB" id="8444873at2"/>
<dbReference type="KEGG" id="aol:S58_67340"/>
<dbReference type="HOGENOM" id="CLU_454068_0_0_5"/>
<gene>
    <name evidence="1" type="ORF">S58_67340</name>
</gene>
<organism evidence="1 2">
    <name type="scientific">Bradyrhizobium oligotrophicum S58</name>
    <dbReference type="NCBI Taxonomy" id="1245469"/>
    <lineage>
        <taxon>Bacteria</taxon>
        <taxon>Pseudomonadati</taxon>
        <taxon>Pseudomonadota</taxon>
        <taxon>Alphaproteobacteria</taxon>
        <taxon>Hyphomicrobiales</taxon>
        <taxon>Nitrobacteraceae</taxon>
        <taxon>Bradyrhizobium</taxon>
    </lineage>
</organism>
<protein>
    <submittedName>
        <fullName evidence="1">Uncharacterized protein</fullName>
    </submittedName>
</protein>
<keyword evidence="2" id="KW-1185">Reference proteome</keyword>
<evidence type="ECO:0000313" key="1">
    <source>
        <dbReference type="EMBL" id="BAM92701.1"/>
    </source>
</evidence>
<dbReference type="Proteomes" id="UP000011841">
    <property type="component" value="Chromosome"/>
</dbReference>
<dbReference type="GeneID" id="301820417"/>
<name>M4ZGP5_9BRAD</name>
<reference evidence="1 2" key="1">
    <citation type="journal article" date="2013" name="Appl. Environ. Microbiol.">
        <title>Genome analysis suggests that the soil oligotrophic bacterium Agromonas oligotrophica (Bradyrhizobium oligotrophicum) is a nitrogen-fixing symbiont of Aeschynomene indica.</title>
        <authorList>
            <person name="Okubo T."/>
            <person name="Fukushima S."/>
            <person name="Itakura M."/>
            <person name="Oshima K."/>
            <person name="Longtonglang A."/>
            <person name="Teaumroong N."/>
            <person name="Mitsui H."/>
            <person name="Hattori M."/>
            <person name="Hattori R."/>
            <person name="Hattori T."/>
            <person name="Minamisawa K."/>
        </authorList>
    </citation>
    <scope>NUCLEOTIDE SEQUENCE [LARGE SCALE GENOMIC DNA]</scope>
    <source>
        <strain evidence="1 2">S58</strain>
    </source>
</reference>
<dbReference type="RefSeq" id="WP_015669779.1">
    <property type="nucleotide sequence ID" value="NC_020453.1"/>
</dbReference>
<proteinExistence type="predicted"/>
<dbReference type="eggNOG" id="COG4249">
    <property type="taxonomic scope" value="Bacteria"/>
</dbReference>
<accession>M4ZGP5</accession>
<dbReference type="Gene3D" id="3.40.50.1460">
    <property type="match status" value="1"/>
</dbReference>
<sequence>MPKKICISIAVSRPEKLDALPGAIMASHDVLAWARAAGFTTPPAVTDEDGSAVTVTRLNQALMPVVGDTADVIDHFIIHFAGHGIAADAEDQFLLLTRWRSQPDQAIRLSRFVRLLQYYQPGRVSLFIDACRSRPPQDADDLNGSGILDRPEEEPQEFLEDRFRAVVNATESYMIKDPAGGPARCLFTSVLLKALAGSYPEASEARDGVNVVTSASIYNAVTTHLPQEAARYRLRQTPSLKPSFVKPKDVYAKLPIAFTAPDLPPPAAPPVPNPAFESLARKGDLNFKVGIDGGFAKIVKPADTLAEKIRRDYQAEQIPTHFETGAGLAVNGEEVRGVPVVTPPATIEPDRIVDGGAWWRIAFPDRSHGPPASLAIELWDGSWIGAAVLPRLILSITVGRRDGVDAPKPQLAPIRGATSVIYRPVPDWVPDDERQSAVEAAESIISRLRAGALTGEEALSVATRVRGDKHIDPMLGAVAAYLYDAAGDRDSIRRLAWFYARRGEPIPFDVALLADLKGERRDGRLHVSVPAVDARQPRTSDELQHPDFFRATTGISDAVVAGGFPWLRQGWALLDTVRLPVCPALFALADSILPLPFTTLAPDAGRALANLIRQREV</sequence>